<sequence length="456" mass="51228">MNTVPHSISDDEDADRAASIMVSNLVEEPNPHLHGSGYSEQYRLGRNDRSRDNPDESKATSCPPIKDRKFSEPGHDPDPSCNRDLDLLDRDLDFDLDLDQDQDLDLDQDQDLDLEPSRTEEEDPGMQDHGMQHPRVRDPPIQDPSVQDTAQATDYAVEAEAEEGERRGRVDGSSRPSSPAGSDDDRRDVGRRRPRRFRQLAAQGTDLMADQRNRFRRKSPEGPAPVQTTSVPSDDTLSPGKDDGDGRDRGRERSREGGRGEDAACVSRFMAPSSLLDSPLWSAVESTLPNFRDIAISSCTLGIKTGRLFRSARPFGDYSTLHGVLVDGLKIHTIIDLRDDNLLAIRGEEESRLQVSQLYLLSHVTQKGHTTSRSGYRTPPSRWRSPKKNNRRGLADDARMMEDVYREASVEEFAYKIKGLPSALAEEIIDNQELYPLFETFMRPELKHALVVNVLE</sequence>
<keyword evidence="3" id="KW-1185">Reference proteome</keyword>
<feature type="compositionally biased region" description="Basic and acidic residues" evidence="1">
    <location>
        <begin position="65"/>
        <end position="86"/>
    </location>
</feature>
<feature type="compositionally biased region" description="Acidic residues" evidence="1">
    <location>
        <begin position="99"/>
        <end position="125"/>
    </location>
</feature>
<dbReference type="InterPro" id="IPR029021">
    <property type="entry name" value="Prot-tyrosine_phosphatase-like"/>
</dbReference>
<evidence type="ECO:0000313" key="3">
    <source>
        <dbReference type="Proteomes" id="UP000019763"/>
    </source>
</evidence>
<dbReference type="RefSeq" id="XP_011131612.1">
    <property type="nucleotide sequence ID" value="XM_011133310.1"/>
</dbReference>
<name>A0A023B3H9_GRENI</name>
<evidence type="ECO:0000313" key="2">
    <source>
        <dbReference type="EMBL" id="EZG55365.1"/>
    </source>
</evidence>
<accession>A0A023B3H9</accession>
<feature type="compositionally biased region" description="Basic and acidic residues" evidence="1">
    <location>
        <begin position="240"/>
        <end position="262"/>
    </location>
</feature>
<dbReference type="VEuPathDB" id="CryptoDB:GNI_114080"/>
<dbReference type="AlphaFoldDB" id="A0A023B3H9"/>
<dbReference type="Gene3D" id="3.90.190.10">
    <property type="entry name" value="Protein tyrosine phosphatase superfamily"/>
    <property type="match status" value="1"/>
</dbReference>
<dbReference type="GO" id="GO:0004721">
    <property type="term" value="F:phosphoprotein phosphatase activity"/>
    <property type="evidence" value="ECO:0007669"/>
    <property type="project" value="InterPro"/>
</dbReference>
<feature type="region of interest" description="Disordered" evidence="1">
    <location>
        <begin position="23"/>
        <end position="86"/>
    </location>
</feature>
<dbReference type="OrthoDB" id="9988524at2759"/>
<dbReference type="Proteomes" id="UP000019763">
    <property type="component" value="Unassembled WGS sequence"/>
</dbReference>
<feature type="compositionally biased region" description="Basic residues" evidence="1">
    <location>
        <begin position="189"/>
        <end position="198"/>
    </location>
</feature>
<feature type="compositionally biased region" description="Polar residues" evidence="1">
    <location>
        <begin position="226"/>
        <end position="236"/>
    </location>
</feature>
<proteinExistence type="predicted"/>
<dbReference type="Pfam" id="PF13350">
    <property type="entry name" value="Y_phosphatase3"/>
    <property type="match status" value="1"/>
</dbReference>
<feature type="region of interest" description="Disordered" evidence="1">
    <location>
        <begin position="369"/>
        <end position="392"/>
    </location>
</feature>
<evidence type="ECO:0000256" key="1">
    <source>
        <dbReference type="SAM" id="MobiDB-lite"/>
    </source>
</evidence>
<feature type="compositionally biased region" description="Basic and acidic residues" evidence="1">
    <location>
        <begin position="43"/>
        <end position="58"/>
    </location>
</feature>
<gene>
    <name evidence="2" type="ORF">GNI_114080</name>
</gene>
<organism evidence="2 3">
    <name type="scientific">Gregarina niphandrodes</name>
    <name type="common">Septate eugregarine</name>
    <dbReference type="NCBI Taxonomy" id="110365"/>
    <lineage>
        <taxon>Eukaryota</taxon>
        <taxon>Sar</taxon>
        <taxon>Alveolata</taxon>
        <taxon>Apicomplexa</taxon>
        <taxon>Conoidasida</taxon>
        <taxon>Gregarinasina</taxon>
        <taxon>Eugregarinorida</taxon>
        <taxon>Gregarinidae</taxon>
        <taxon>Gregarina</taxon>
    </lineage>
</organism>
<comment type="caution">
    <text evidence="2">The sequence shown here is derived from an EMBL/GenBank/DDBJ whole genome shotgun (WGS) entry which is preliminary data.</text>
</comment>
<dbReference type="InterPro" id="IPR026893">
    <property type="entry name" value="Tyr/Ser_Pase_IphP-type"/>
</dbReference>
<reference evidence="2" key="1">
    <citation type="submission" date="2013-12" db="EMBL/GenBank/DDBJ databases">
        <authorList>
            <person name="Omoto C.K."/>
            <person name="Sibley D."/>
            <person name="Venepally P."/>
            <person name="Hadjithomas M."/>
            <person name="Karamycheva S."/>
            <person name="Brunk B."/>
            <person name="Roos D."/>
            <person name="Caler E."/>
            <person name="Lorenzi H."/>
        </authorList>
    </citation>
    <scope>NUCLEOTIDE SEQUENCE</scope>
</reference>
<feature type="region of interest" description="Disordered" evidence="1">
    <location>
        <begin position="99"/>
        <end position="263"/>
    </location>
</feature>
<dbReference type="EMBL" id="AFNH02000851">
    <property type="protein sequence ID" value="EZG55365.1"/>
    <property type="molecule type" value="Genomic_DNA"/>
</dbReference>
<protein>
    <submittedName>
        <fullName evidence="2">Uncharacterized protein</fullName>
    </submittedName>
</protein>
<dbReference type="GeneID" id="22914033"/>